<accession>A0A2K9NHC7</accession>
<dbReference type="Proteomes" id="UP000234752">
    <property type="component" value="Chromosome eg_2"/>
</dbReference>
<sequence length="145" mass="15755">MASVKDGGGSAAPNKIDPLFVTQAARIVVKGMMDWGILPPPVNQGDTSNLAEPIVSVRAQRKDCNGFLIAYDLYTQWGWSRYGLDARAVDMLSRLDAIAEEIQAQHQRQVEMISDAWSETFGKGKTISGAIFVDGPVRFVPASEA</sequence>
<dbReference type="KEGG" id="ncb:C0V82_16180"/>
<dbReference type="AlphaFoldDB" id="A0A2K9NHC7"/>
<protein>
    <submittedName>
        <fullName evidence="1">Uncharacterized protein</fullName>
    </submittedName>
</protein>
<dbReference type="EMBL" id="CP025612">
    <property type="protein sequence ID" value="AUN31966.1"/>
    <property type="molecule type" value="Genomic_DNA"/>
</dbReference>
<gene>
    <name evidence="1" type="ORF">C0V82_16180</name>
</gene>
<proteinExistence type="predicted"/>
<evidence type="ECO:0000313" key="1">
    <source>
        <dbReference type="EMBL" id="AUN31966.1"/>
    </source>
</evidence>
<keyword evidence="2" id="KW-1185">Reference proteome</keyword>
<reference evidence="1 2" key="1">
    <citation type="submission" date="2017-12" db="EMBL/GenBank/DDBJ databases">
        <title>Genomes of bacteria within cyanobacterial aggregates.</title>
        <authorList>
            <person name="Cai H."/>
        </authorList>
    </citation>
    <scope>NUCLEOTIDE SEQUENCE [LARGE SCALE GENOMIC DNA]</scope>
    <source>
        <strain evidence="1 2">TH16</strain>
    </source>
</reference>
<evidence type="ECO:0000313" key="2">
    <source>
        <dbReference type="Proteomes" id="UP000234752"/>
    </source>
</evidence>
<name>A0A2K9NHC7_9PROT</name>
<dbReference type="RefSeq" id="WP_102113520.1">
    <property type="nucleotide sequence ID" value="NZ_BMGN01000012.1"/>
</dbReference>
<organism evidence="1 2">
    <name type="scientific">Niveispirillum cyanobacteriorum</name>
    <dbReference type="NCBI Taxonomy" id="1612173"/>
    <lineage>
        <taxon>Bacteria</taxon>
        <taxon>Pseudomonadati</taxon>
        <taxon>Pseudomonadota</taxon>
        <taxon>Alphaproteobacteria</taxon>
        <taxon>Rhodospirillales</taxon>
        <taxon>Azospirillaceae</taxon>
        <taxon>Niveispirillum</taxon>
    </lineage>
</organism>